<dbReference type="PANTHER" id="PTHR12147:SF26">
    <property type="entry name" value="PEPTIDASE M28 DOMAIN-CONTAINING PROTEIN"/>
    <property type="match status" value="1"/>
</dbReference>
<keyword evidence="1" id="KW-0732">Signal</keyword>
<keyword evidence="3" id="KW-0378">Hydrolase</keyword>
<sequence length="542" mass="59399">MRSKILLSGLLATLLVACTAVSTSTNTAPSANIDDIRRDVNYLASEELAGRNTGSAGYLKAAQYVAEQFQSMGLAPAGEQGYFQEVPFRRASWNGKEPTFVLKGGRGDVPFVFGEDFIAAPSAVSERSALQAELVFVGYGIEAPDYGLNDYAGLDVEGKVAVILSGRPQSLPSEVGAHYASSRNKRETAARHGALGYITLYTPEREKRRPFARYAEHRHDDTFDWVNRENLPGSATPGLFPGVMLNSSAAAKLFVDAQRSLESIFTEMEAKQSPKGFVLPYRVDLSTHSSHKKVVSPNVVALLPGSDPQLKDEYVVFSAHLDHIGKKDDGQIYYGAQDNAAGIAVMLETARLFVESGRAPRRSLLFVAVTGEEKGLLGSDYFAEYPTVPMQSIVANINLDMPMLLYPFRDIIAFGAEHSTLGQIAERAAGLSGLKLSPDPMPEEVIFVRSDHYNFVRRGVPSIYLITGREAQDPKIDGTAKQVAFLRERYHKPGDAPDAGIDYVAAKQFTEVNYLIAREVADAEERPSWYEGDFFGNLFDKK</sequence>
<reference evidence="3 4" key="1">
    <citation type="submission" date="2024-08" db="EMBL/GenBank/DDBJ databases">
        <authorList>
            <person name="Ishaq N."/>
        </authorList>
    </citation>
    <scope>NUCLEOTIDE SEQUENCE [LARGE SCALE GENOMIC DNA]</scope>
    <source>
        <strain evidence="3 4">JCM 30400</strain>
    </source>
</reference>
<dbReference type="CDD" id="cd04820">
    <property type="entry name" value="PA_M28_1_1"/>
    <property type="match status" value="1"/>
</dbReference>
<protein>
    <submittedName>
        <fullName evidence="3">M28 family metallopeptidase</fullName>
        <ecNumber evidence="3">3.4.-.-</ecNumber>
    </submittedName>
</protein>
<dbReference type="EC" id="3.4.-.-" evidence="3"/>
<dbReference type="RefSeq" id="WP_371842496.1">
    <property type="nucleotide sequence ID" value="NZ_JBGMEL010000002.1"/>
</dbReference>
<dbReference type="SUPFAM" id="SSF52025">
    <property type="entry name" value="PA domain"/>
    <property type="match status" value="1"/>
</dbReference>
<keyword evidence="4" id="KW-1185">Reference proteome</keyword>
<comment type="caution">
    <text evidence="3">The sequence shown here is derived from an EMBL/GenBank/DDBJ whole genome shotgun (WGS) entry which is preliminary data.</text>
</comment>
<evidence type="ECO:0000259" key="2">
    <source>
        <dbReference type="Pfam" id="PF04389"/>
    </source>
</evidence>
<dbReference type="PROSITE" id="PS51257">
    <property type="entry name" value="PROKAR_LIPOPROTEIN"/>
    <property type="match status" value="1"/>
</dbReference>
<feature type="chain" id="PRO_5045611777" evidence="1">
    <location>
        <begin position="23"/>
        <end position="542"/>
    </location>
</feature>
<feature type="signal peptide" evidence="1">
    <location>
        <begin position="1"/>
        <end position="22"/>
    </location>
</feature>
<dbReference type="SUPFAM" id="SSF53187">
    <property type="entry name" value="Zn-dependent exopeptidases"/>
    <property type="match status" value="1"/>
</dbReference>
<dbReference type="Gene3D" id="3.50.30.30">
    <property type="match status" value="1"/>
</dbReference>
<feature type="domain" description="Peptidase M28" evidence="2">
    <location>
        <begin position="298"/>
        <end position="513"/>
    </location>
</feature>
<dbReference type="Gene3D" id="3.40.630.10">
    <property type="entry name" value="Zn peptidases"/>
    <property type="match status" value="2"/>
</dbReference>
<name>A0ABV4NK43_9GAMM</name>
<gene>
    <name evidence="3" type="ORF">ACCI51_02630</name>
</gene>
<dbReference type="Proteomes" id="UP001569414">
    <property type="component" value="Unassembled WGS sequence"/>
</dbReference>
<dbReference type="EMBL" id="JBGMEL010000002">
    <property type="protein sequence ID" value="MFA0789424.1"/>
    <property type="molecule type" value="Genomic_DNA"/>
</dbReference>
<evidence type="ECO:0000256" key="1">
    <source>
        <dbReference type="SAM" id="SignalP"/>
    </source>
</evidence>
<dbReference type="Pfam" id="PF04389">
    <property type="entry name" value="Peptidase_M28"/>
    <property type="match status" value="1"/>
</dbReference>
<dbReference type="InterPro" id="IPR007484">
    <property type="entry name" value="Peptidase_M28"/>
</dbReference>
<dbReference type="PANTHER" id="PTHR12147">
    <property type="entry name" value="METALLOPEPTIDASE M28 FAMILY MEMBER"/>
    <property type="match status" value="1"/>
</dbReference>
<dbReference type="InterPro" id="IPR045175">
    <property type="entry name" value="M28_fam"/>
</dbReference>
<dbReference type="InterPro" id="IPR046450">
    <property type="entry name" value="PA_dom_sf"/>
</dbReference>
<proteinExistence type="predicted"/>
<dbReference type="GO" id="GO:0016787">
    <property type="term" value="F:hydrolase activity"/>
    <property type="evidence" value="ECO:0007669"/>
    <property type="project" value="UniProtKB-KW"/>
</dbReference>
<evidence type="ECO:0000313" key="4">
    <source>
        <dbReference type="Proteomes" id="UP001569414"/>
    </source>
</evidence>
<evidence type="ECO:0000313" key="3">
    <source>
        <dbReference type="EMBL" id="MFA0789424.1"/>
    </source>
</evidence>
<organism evidence="3 4">
    <name type="scientific">Microbulbifer echini</name>
    <dbReference type="NCBI Taxonomy" id="1529067"/>
    <lineage>
        <taxon>Bacteria</taxon>
        <taxon>Pseudomonadati</taxon>
        <taxon>Pseudomonadota</taxon>
        <taxon>Gammaproteobacteria</taxon>
        <taxon>Cellvibrionales</taxon>
        <taxon>Microbulbiferaceae</taxon>
        <taxon>Microbulbifer</taxon>
    </lineage>
</organism>
<accession>A0ABV4NK43</accession>